<feature type="region of interest" description="Disordered" evidence="1">
    <location>
        <begin position="1"/>
        <end position="37"/>
    </location>
</feature>
<evidence type="ECO:0000256" key="1">
    <source>
        <dbReference type="SAM" id="MobiDB-lite"/>
    </source>
</evidence>
<dbReference type="PANTHER" id="PTHR48161">
    <property type="entry name" value="BNACNNG12870D PROTEIN"/>
    <property type="match status" value="1"/>
</dbReference>
<name>A0A822Y0X1_NELNU</name>
<accession>A0A822Y0X1</accession>
<feature type="compositionally biased region" description="Basic and acidic residues" evidence="1">
    <location>
        <begin position="12"/>
        <end position="24"/>
    </location>
</feature>
<sequence>MVLLRSSSSRSQRSEDEGLTRAEDWPVSLRGSSSRSQRTMDGGLIEMCMQKADWFSYEELGLLHARFSQLCLEDGPDAVERRPESGFPIGRGTRDGHLEAHHDLQATPAIPGKATRLGVRGSIVLAASRSLMLPIAPCDLERSRKPSRSFEECQW</sequence>
<reference evidence="2 3" key="1">
    <citation type="journal article" date="2020" name="Mol. Biol. Evol.">
        <title>Distinct Expression and Methylation Patterns for Genes with Different Fates following a Single Whole-Genome Duplication in Flowering Plants.</title>
        <authorList>
            <person name="Shi T."/>
            <person name="Rahmani R.S."/>
            <person name="Gugger P.F."/>
            <person name="Wang M."/>
            <person name="Li H."/>
            <person name="Zhang Y."/>
            <person name="Li Z."/>
            <person name="Wang Q."/>
            <person name="Van de Peer Y."/>
            <person name="Marchal K."/>
            <person name="Chen J."/>
        </authorList>
    </citation>
    <scope>NUCLEOTIDE SEQUENCE [LARGE SCALE GENOMIC DNA]</scope>
    <source>
        <tissue evidence="2">Leaf</tissue>
    </source>
</reference>
<dbReference type="Proteomes" id="UP000607653">
    <property type="component" value="Unassembled WGS sequence"/>
</dbReference>
<proteinExistence type="predicted"/>
<keyword evidence="3" id="KW-1185">Reference proteome</keyword>
<dbReference type="AlphaFoldDB" id="A0A822Y0X1"/>
<protein>
    <submittedName>
        <fullName evidence="2">Uncharacterized protein</fullName>
    </submittedName>
</protein>
<dbReference type="EMBL" id="DUZY01000002">
    <property type="protein sequence ID" value="DAD25922.1"/>
    <property type="molecule type" value="Genomic_DNA"/>
</dbReference>
<feature type="compositionally biased region" description="Low complexity" evidence="1">
    <location>
        <begin position="1"/>
        <end position="11"/>
    </location>
</feature>
<organism evidence="2 3">
    <name type="scientific">Nelumbo nucifera</name>
    <name type="common">Sacred lotus</name>
    <dbReference type="NCBI Taxonomy" id="4432"/>
    <lineage>
        <taxon>Eukaryota</taxon>
        <taxon>Viridiplantae</taxon>
        <taxon>Streptophyta</taxon>
        <taxon>Embryophyta</taxon>
        <taxon>Tracheophyta</taxon>
        <taxon>Spermatophyta</taxon>
        <taxon>Magnoliopsida</taxon>
        <taxon>Proteales</taxon>
        <taxon>Nelumbonaceae</taxon>
        <taxon>Nelumbo</taxon>
    </lineage>
</organism>
<evidence type="ECO:0000313" key="2">
    <source>
        <dbReference type="EMBL" id="DAD25922.1"/>
    </source>
</evidence>
<dbReference type="PANTHER" id="PTHR48161:SF1">
    <property type="entry name" value="(RAPE) HYPOTHETICAL PROTEIN"/>
    <property type="match status" value="1"/>
</dbReference>
<gene>
    <name evidence="2" type="ORF">HUJ06_027390</name>
</gene>
<comment type="caution">
    <text evidence="2">The sequence shown here is derived from an EMBL/GenBank/DDBJ whole genome shotgun (WGS) entry which is preliminary data.</text>
</comment>
<evidence type="ECO:0000313" key="3">
    <source>
        <dbReference type="Proteomes" id="UP000607653"/>
    </source>
</evidence>